<reference evidence="1" key="1">
    <citation type="submission" date="2007-04" db="EMBL/GenBank/DDBJ databases">
        <authorList>
            <consortium name="US DOE Joint Genome Institute"/>
            <person name="Copeland A."/>
            <person name="Lucas S."/>
            <person name="Lapidus A."/>
            <person name="Barry K."/>
            <person name="Detter J.C."/>
            <person name="Glavina del Rio T."/>
            <person name="Hammon N."/>
            <person name="Israni S."/>
            <person name="Dalin E."/>
            <person name="Tice H."/>
            <person name="Pitluck S."/>
            <person name="Chain P."/>
            <person name="Malfatti S."/>
            <person name="Shin M."/>
            <person name="Vergez L."/>
            <person name="Schmutz J."/>
            <person name="Larimer F."/>
            <person name="Land M."/>
            <person name="Hauser L."/>
            <person name="Kyrpides N."/>
            <person name="Mikhailova N."/>
            <person name="Miller C."/>
            <person name="Richardson P."/>
        </authorList>
    </citation>
    <scope>NUCLEOTIDE SEQUENCE</scope>
    <source>
        <strain evidence="1">PYR-GCK</strain>
    </source>
</reference>
<dbReference type="SUPFAM" id="SSF53756">
    <property type="entry name" value="UDP-Glycosyltransferase/glycogen phosphorylase"/>
    <property type="match status" value="1"/>
</dbReference>
<protein>
    <submittedName>
        <fullName evidence="1">Glycosyl transferase, group 1</fullName>
    </submittedName>
</protein>
<organism evidence="1">
    <name type="scientific">Mycolicibacterium gilvum (strain PYR-GCK)</name>
    <name type="common">Mycobacterium gilvum (strain PYR-GCK)</name>
    <dbReference type="NCBI Taxonomy" id="350054"/>
    <lineage>
        <taxon>Bacteria</taxon>
        <taxon>Bacillati</taxon>
        <taxon>Actinomycetota</taxon>
        <taxon>Actinomycetes</taxon>
        <taxon>Mycobacteriales</taxon>
        <taxon>Mycobacteriaceae</taxon>
        <taxon>Mycolicibacterium</taxon>
    </lineage>
</organism>
<dbReference type="PANTHER" id="PTHR12526">
    <property type="entry name" value="GLYCOSYLTRANSFERASE"/>
    <property type="match status" value="1"/>
</dbReference>
<dbReference type="HOGENOM" id="CLU_028014_3_1_11"/>
<dbReference type="Pfam" id="PF13692">
    <property type="entry name" value="Glyco_trans_1_4"/>
    <property type="match status" value="1"/>
</dbReference>
<dbReference type="GO" id="GO:0016757">
    <property type="term" value="F:glycosyltransferase activity"/>
    <property type="evidence" value="ECO:0007669"/>
    <property type="project" value="TreeGrafter"/>
</dbReference>
<gene>
    <name evidence="1" type="ordered locus">Mflv_1494</name>
</gene>
<sequence length="435" mass="47618">MGPASVRLWRILRAIMAVVPIALVSAVDPYPVDAGKKVMLAGFVKYFADRFGPDNVHYIKVGSVRREGFPVRVHEVPAPSAADVARNVARRVTTGRASLQEAFLDSPQTRTAIERVLGDVRPEHIVYDTIRMAQFAPDPVAAQSICYLDDLFSERYRRMLDAAARYPDVEFSPLGNFAEYVPARLQPLATHRVTQTALLRLERRLVRRSEDRVARRFARCLLVSPGETAQLEARVGAAPGRIRCVPPLVDIVSSAARNYSGKKEFVFLGLLSLPHNDDGLWFFLNEVWPLVLARTPDAHLNVIGREVSPRLSALTDRYRDSVTVSGYVPDLNDALSDAAALVNPLRFGSGIKLKVFEALARALPVVSTNVGAEGIASGPGTGILVADTAAGLAERLCSLTSVEHNAVASREAREHFASTYARDAVFEAYDSAFTL</sequence>
<accession>A4T5G4</accession>
<dbReference type="AlphaFoldDB" id="A4T5G4"/>
<name>A4T5G4_MYCGI</name>
<evidence type="ECO:0000313" key="1">
    <source>
        <dbReference type="EMBL" id="ABP43976.1"/>
    </source>
</evidence>
<dbReference type="CAZy" id="GT4">
    <property type="family name" value="Glycosyltransferase Family 4"/>
</dbReference>
<dbReference type="EMBL" id="CP000656">
    <property type="protein sequence ID" value="ABP43976.1"/>
    <property type="molecule type" value="Genomic_DNA"/>
</dbReference>
<keyword evidence="1" id="KW-0808">Transferase</keyword>
<reference evidence="1" key="2">
    <citation type="journal article" date="2013" name="PLoS ONE">
        <title>A Gene Expression Study of the Activities of Aromatic Ring-Cleavage Dioxygenases in Mycobacterium gilvum PYR-GCK to Changes in Salinity and pH during Pyrene Degradation.</title>
        <authorList>
            <person name="Badejo A.C."/>
            <person name="Badejo A.O."/>
            <person name="Shin K.H."/>
            <person name="Chai Y.G."/>
        </authorList>
    </citation>
    <scope>NUCLEOTIDE SEQUENCE [LARGE SCALE GENOMIC DNA]</scope>
    <source>
        <strain evidence="1">PYR-GCK</strain>
    </source>
</reference>
<dbReference type="STRING" id="350054.Mflv_1494"/>
<dbReference type="eggNOG" id="COG0438">
    <property type="taxonomic scope" value="Bacteria"/>
</dbReference>
<dbReference type="PANTHER" id="PTHR12526:SF600">
    <property type="entry name" value="GLYCOSYL TRANSFERASE GROUP 1"/>
    <property type="match status" value="1"/>
</dbReference>
<dbReference type="Gene3D" id="3.40.50.2000">
    <property type="entry name" value="Glycogen Phosphorylase B"/>
    <property type="match status" value="1"/>
</dbReference>
<proteinExistence type="predicted"/>
<dbReference type="KEGG" id="mgi:Mflv_1494"/>